<evidence type="ECO:0000256" key="1">
    <source>
        <dbReference type="SAM" id="MobiDB-lite"/>
    </source>
</evidence>
<comment type="caution">
    <text evidence="2">The sequence shown here is derived from an EMBL/GenBank/DDBJ whole genome shotgun (WGS) entry which is preliminary data.</text>
</comment>
<evidence type="ECO:0000313" key="3">
    <source>
        <dbReference type="Proteomes" id="UP001597475"/>
    </source>
</evidence>
<feature type="compositionally biased region" description="Basic and acidic residues" evidence="1">
    <location>
        <begin position="25"/>
        <end position="34"/>
    </location>
</feature>
<sequence length="209" mass="23063">MPDPFDPTKLVITKAQAADRAAQQLERERADRAQQRQQRRRLKPTPREVTRGIAHQRELARDTRNYAEAWYQAIRNWKEDTYEVPAPAGSGRGGAVLLTSGTPGMITCAHLITPLGRLVTATEAGRIITTWAASAIPVQRDQGRLLERLRQGHGLASLLDERGGWNRNTSSARAYAAAVLNLAVILGDINAEVALESLKTCYDSVELDK</sequence>
<dbReference type="EMBL" id="JBHUMK010000037">
    <property type="protein sequence ID" value="MFD2609545.1"/>
    <property type="molecule type" value="Genomic_DNA"/>
</dbReference>
<proteinExistence type="predicted"/>
<feature type="compositionally biased region" description="Low complexity" evidence="1">
    <location>
        <begin position="15"/>
        <end position="24"/>
    </location>
</feature>
<gene>
    <name evidence="2" type="ORF">ACFSR9_08855</name>
</gene>
<dbReference type="Proteomes" id="UP001597475">
    <property type="component" value="Unassembled WGS sequence"/>
</dbReference>
<protein>
    <submittedName>
        <fullName evidence="2">Uncharacterized protein</fullName>
    </submittedName>
</protein>
<organism evidence="2 3">
    <name type="scientific">Deinococcus taklimakanensis</name>
    <dbReference type="NCBI Taxonomy" id="536443"/>
    <lineage>
        <taxon>Bacteria</taxon>
        <taxon>Thermotogati</taxon>
        <taxon>Deinococcota</taxon>
        <taxon>Deinococci</taxon>
        <taxon>Deinococcales</taxon>
        <taxon>Deinococcaceae</taxon>
        <taxon>Deinococcus</taxon>
    </lineage>
</organism>
<feature type="region of interest" description="Disordered" evidence="1">
    <location>
        <begin position="1"/>
        <end position="51"/>
    </location>
</feature>
<keyword evidence="3" id="KW-1185">Reference proteome</keyword>
<evidence type="ECO:0000313" key="2">
    <source>
        <dbReference type="EMBL" id="MFD2609545.1"/>
    </source>
</evidence>
<reference evidence="3" key="1">
    <citation type="journal article" date="2019" name="Int. J. Syst. Evol. Microbiol.">
        <title>The Global Catalogue of Microorganisms (GCM) 10K type strain sequencing project: providing services to taxonomists for standard genome sequencing and annotation.</title>
        <authorList>
            <consortium name="The Broad Institute Genomics Platform"/>
            <consortium name="The Broad Institute Genome Sequencing Center for Infectious Disease"/>
            <person name="Wu L."/>
            <person name="Ma J."/>
        </authorList>
    </citation>
    <scope>NUCLEOTIDE SEQUENCE [LARGE SCALE GENOMIC DNA]</scope>
    <source>
        <strain evidence="3">KCTC 33842</strain>
    </source>
</reference>
<accession>A0ABW5P4Z9</accession>
<name>A0ABW5P4Z9_9DEIO</name>
<dbReference type="RefSeq" id="WP_386845005.1">
    <property type="nucleotide sequence ID" value="NZ_JBHUMK010000037.1"/>
</dbReference>